<name>A0A927D383_9RHOB</name>
<dbReference type="InterPro" id="IPR036388">
    <property type="entry name" value="WH-like_DNA-bd_sf"/>
</dbReference>
<dbReference type="PANTHER" id="PTHR30537">
    <property type="entry name" value="HTH-TYPE TRANSCRIPTIONAL REGULATOR"/>
    <property type="match status" value="1"/>
</dbReference>
<keyword evidence="3" id="KW-0238">DNA-binding</keyword>
<evidence type="ECO:0000256" key="1">
    <source>
        <dbReference type="ARBA" id="ARBA00009437"/>
    </source>
</evidence>
<dbReference type="CDD" id="cd08422">
    <property type="entry name" value="PBP2_CrgA_like"/>
    <property type="match status" value="1"/>
</dbReference>
<dbReference type="AlphaFoldDB" id="A0A927D383"/>
<comment type="caution">
    <text evidence="6">The sequence shown here is derived from an EMBL/GenBank/DDBJ whole genome shotgun (WGS) entry which is preliminary data.</text>
</comment>
<feature type="domain" description="HTH lysR-type" evidence="5">
    <location>
        <begin position="1"/>
        <end position="51"/>
    </location>
</feature>
<dbReference type="Pfam" id="PF03466">
    <property type="entry name" value="LysR_substrate"/>
    <property type="match status" value="1"/>
</dbReference>
<dbReference type="Gene3D" id="3.40.190.290">
    <property type="match status" value="1"/>
</dbReference>
<accession>A0A927D383</accession>
<keyword evidence="4" id="KW-0804">Transcription</keyword>
<evidence type="ECO:0000259" key="5">
    <source>
        <dbReference type="PROSITE" id="PS50931"/>
    </source>
</evidence>
<proteinExistence type="inferred from homology"/>
<dbReference type="PROSITE" id="PS50931">
    <property type="entry name" value="HTH_LYSR"/>
    <property type="match status" value="1"/>
</dbReference>
<gene>
    <name evidence="6" type="ORF">H9Q16_09520</name>
</gene>
<dbReference type="GO" id="GO:0043565">
    <property type="term" value="F:sequence-specific DNA binding"/>
    <property type="evidence" value="ECO:0007669"/>
    <property type="project" value="TreeGrafter"/>
</dbReference>
<dbReference type="InterPro" id="IPR005119">
    <property type="entry name" value="LysR_subst-bd"/>
</dbReference>
<protein>
    <submittedName>
        <fullName evidence="6">LysR family transcriptional regulator</fullName>
    </submittedName>
</protein>
<dbReference type="GO" id="GO:0006351">
    <property type="term" value="P:DNA-templated transcription"/>
    <property type="evidence" value="ECO:0007669"/>
    <property type="project" value="TreeGrafter"/>
</dbReference>
<evidence type="ECO:0000256" key="4">
    <source>
        <dbReference type="ARBA" id="ARBA00023163"/>
    </source>
</evidence>
<dbReference type="EMBL" id="JACTAG010000001">
    <property type="protein sequence ID" value="MBD3664159.1"/>
    <property type="molecule type" value="Genomic_DNA"/>
</dbReference>
<sequence>MFISIVEKGSISRAGEANNVAKSAVSRRLALLETRFGVKLIERGPGLWRLSPSGMELYQRALRAVGEFDEIEEDFLDRSGLLSGPLTISVPREFGLEFLKNGLITFQKRHPQIRLIIDFDDRRVDLERESFDLVIRIAPDIAPSENVIELGTIKHRFYASRDYLRKNPEPGSLAELAAHRLLNFGRSRRATWDMIAPNGKMDSVEFQPALNSNSGVFLLEATKAGLGIARLPDFIVDPAETKANLVEILKGYKVPDWCVAAMCSGNRRLNKRTRTFIDEMQELVASPSI</sequence>
<dbReference type="GO" id="GO:0003700">
    <property type="term" value="F:DNA-binding transcription factor activity"/>
    <property type="evidence" value="ECO:0007669"/>
    <property type="project" value="InterPro"/>
</dbReference>
<dbReference type="InterPro" id="IPR036390">
    <property type="entry name" value="WH_DNA-bd_sf"/>
</dbReference>
<evidence type="ECO:0000256" key="3">
    <source>
        <dbReference type="ARBA" id="ARBA00023125"/>
    </source>
</evidence>
<dbReference type="InterPro" id="IPR000847">
    <property type="entry name" value="LysR_HTH_N"/>
</dbReference>
<dbReference type="InterPro" id="IPR058163">
    <property type="entry name" value="LysR-type_TF_proteobact-type"/>
</dbReference>
<dbReference type="Proteomes" id="UP000635142">
    <property type="component" value="Unassembled WGS sequence"/>
</dbReference>
<evidence type="ECO:0000313" key="6">
    <source>
        <dbReference type="EMBL" id="MBD3664159.1"/>
    </source>
</evidence>
<evidence type="ECO:0000256" key="2">
    <source>
        <dbReference type="ARBA" id="ARBA00023015"/>
    </source>
</evidence>
<evidence type="ECO:0000313" key="7">
    <source>
        <dbReference type="Proteomes" id="UP000635142"/>
    </source>
</evidence>
<dbReference type="SUPFAM" id="SSF53850">
    <property type="entry name" value="Periplasmic binding protein-like II"/>
    <property type="match status" value="1"/>
</dbReference>
<comment type="similarity">
    <text evidence="1">Belongs to the LysR transcriptional regulatory family.</text>
</comment>
<dbReference type="PANTHER" id="PTHR30537:SF5">
    <property type="entry name" value="HTH-TYPE TRANSCRIPTIONAL ACTIVATOR TTDR-RELATED"/>
    <property type="match status" value="1"/>
</dbReference>
<keyword evidence="2" id="KW-0805">Transcription regulation</keyword>
<dbReference type="Gene3D" id="1.10.10.10">
    <property type="entry name" value="Winged helix-like DNA-binding domain superfamily/Winged helix DNA-binding domain"/>
    <property type="match status" value="1"/>
</dbReference>
<reference evidence="6" key="1">
    <citation type="submission" date="2020-08" db="EMBL/GenBank/DDBJ databases">
        <title>Sulfitobacter aestuariivivens sp. nov., isolated from a tidal flat.</title>
        <authorList>
            <person name="Park S."/>
            <person name="Yoon J.-H."/>
        </authorList>
    </citation>
    <scope>NUCLEOTIDE SEQUENCE</scope>
    <source>
        <strain evidence="6">TSTF-M16</strain>
    </source>
</reference>
<keyword evidence="7" id="KW-1185">Reference proteome</keyword>
<organism evidence="6 7">
    <name type="scientific">Sulfitobacter aestuariivivens</name>
    <dbReference type="NCBI Taxonomy" id="2766981"/>
    <lineage>
        <taxon>Bacteria</taxon>
        <taxon>Pseudomonadati</taxon>
        <taxon>Pseudomonadota</taxon>
        <taxon>Alphaproteobacteria</taxon>
        <taxon>Rhodobacterales</taxon>
        <taxon>Roseobacteraceae</taxon>
        <taxon>Sulfitobacter</taxon>
    </lineage>
</organism>
<dbReference type="SUPFAM" id="SSF46785">
    <property type="entry name" value="Winged helix' DNA-binding domain"/>
    <property type="match status" value="1"/>
</dbReference>
<dbReference type="Pfam" id="PF00126">
    <property type="entry name" value="HTH_1"/>
    <property type="match status" value="1"/>
</dbReference>